<organism evidence="2 3">
    <name type="scientific">Caerostris darwini</name>
    <dbReference type="NCBI Taxonomy" id="1538125"/>
    <lineage>
        <taxon>Eukaryota</taxon>
        <taxon>Metazoa</taxon>
        <taxon>Ecdysozoa</taxon>
        <taxon>Arthropoda</taxon>
        <taxon>Chelicerata</taxon>
        <taxon>Arachnida</taxon>
        <taxon>Araneae</taxon>
        <taxon>Araneomorphae</taxon>
        <taxon>Entelegynae</taxon>
        <taxon>Araneoidea</taxon>
        <taxon>Araneidae</taxon>
        <taxon>Caerostris</taxon>
    </lineage>
</organism>
<comment type="caution">
    <text evidence="2">The sequence shown here is derived from an EMBL/GenBank/DDBJ whole genome shotgun (WGS) entry which is preliminary data.</text>
</comment>
<evidence type="ECO:0000313" key="3">
    <source>
        <dbReference type="Proteomes" id="UP001054837"/>
    </source>
</evidence>
<protein>
    <submittedName>
        <fullName evidence="2">Uncharacterized protein</fullName>
    </submittedName>
</protein>
<evidence type="ECO:0000313" key="2">
    <source>
        <dbReference type="EMBL" id="GIY13858.1"/>
    </source>
</evidence>
<dbReference type="EMBL" id="BPLQ01005290">
    <property type="protein sequence ID" value="GIY13858.1"/>
    <property type="molecule type" value="Genomic_DNA"/>
</dbReference>
<accession>A0AAV4QW54</accession>
<dbReference type="Proteomes" id="UP001054837">
    <property type="component" value="Unassembled WGS sequence"/>
</dbReference>
<name>A0AAV4QW54_9ARAC</name>
<keyword evidence="3" id="KW-1185">Reference proteome</keyword>
<reference evidence="2 3" key="1">
    <citation type="submission" date="2021-06" db="EMBL/GenBank/DDBJ databases">
        <title>Caerostris darwini draft genome.</title>
        <authorList>
            <person name="Kono N."/>
            <person name="Arakawa K."/>
        </authorList>
    </citation>
    <scope>NUCLEOTIDE SEQUENCE [LARGE SCALE GENOMIC DNA]</scope>
</reference>
<dbReference type="AlphaFoldDB" id="A0AAV4QW54"/>
<evidence type="ECO:0000256" key="1">
    <source>
        <dbReference type="SAM" id="MobiDB-lite"/>
    </source>
</evidence>
<proteinExistence type="predicted"/>
<gene>
    <name evidence="2" type="ORF">CDAR_524671</name>
</gene>
<sequence length="127" mass="14117">MTLSPFAGRGVAANDHFHHQTKTLNPPTSPAGVQRVGGRTRSKGVDGPFHIPVTHSLFACHRHYFSRADDLSCRDRGWISTPLTKLSTDQKNRYRLQHPLYSIYCTHSFPIGVGGKQPFLIALSYSA</sequence>
<feature type="region of interest" description="Disordered" evidence="1">
    <location>
        <begin position="18"/>
        <end position="45"/>
    </location>
</feature>